<evidence type="ECO:0000313" key="7">
    <source>
        <dbReference type="Proteomes" id="UP000216991"/>
    </source>
</evidence>
<reference evidence="6 7" key="1">
    <citation type="submission" date="2017-07" db="EMBL/GenBank/DDBJ databases">
        <title>Sandarakinorhabdus cyanobacteriorum sp. nov., a novel bacterium isolated from cyanobacterial aggregates in a eutrophic lake.</title>
        <authorList>
            <person name="Cai H."/>
        </authorList>
    </citation>
    <scope>NUCLEOTIDE SEQUENCE [LARGE SCALE GENOMIC DNA]</scope>
    <source>
        <strain evidence="6 7">TH057</strain>
    </source>
</reference>
<dbReference type="CDD" id="cd17808">
    <property type="entry name" value="HipA_Ec_like"/>
    <property type="match status" value="1"/>
</dbReference>
<evidence type="ECO:0000256" key="1">
    <source>
        <dbReference type="ARBA" id="ARBA00010164"/>
    </source>
</evidence>
<dbReference type="InterPro" id="IPR012893">
    <property type="entry name" value="HipA-like_C"/>
</dbReference>
<dbReference type="GO" id="GO:0005829">
    <property type="term" value="C:cytosol"/>
    <property type="evidence" value="ECO:0007669"/>
    <property type="project" value="TreeGrafter"/>
</dbReference>
<accession>A0A255ZB65</accession>
<dbReference type="Pfam" id="PF07804">
    <property type="entry name" value="HipA_C"/>
    <property type="match status" value="1"/>
</dbReference>
<gene>
    <name evidence="6" type="ORF">CHU93_00045</name>
</gene>
<sequence>MARRKTHVPLNVLINGRLVGRLEKAGNGATSFQYAPEWLAWENRFPISLSLPLVPTAYRGDQVSAVFDNLLPDRDAIRRRVAERMGAEGTDFYSLLQAIGRDCVGALQFVPDGMQPASVSEIAAEPISDQEIEAMLADLAQAPLGLDREQEFRISVAGAQEKTALLRMNDRWYRPLGMTPTTHILKPQLGQIQTADGMIDMSDSVDNEHYCLRLLHAFGLDVAKTEIITFGTRRVLVVERFDRRRRGDSLILRLPQEDCCQGLGVPPTRKYQSDGGPGMRDILGLLKGAQDPQSDQAAFLKSQIIFWLIGATDGHAKNFSIFLRPGNSYGLTPFYDVLSVQPAVDKGQISQKKFRLAMATGKNRHYRIDEVMGRHFVQSGKAAGLGQQAIRTAITDILDRAGTAAATARAEMPNDFAGGIHESIAAAIDRRLAMLASGLDELSNVSS</sequence>
<dbReference type="NCBIfam" id="TIGR03071">
    <property type="entry name" value="couple_hipA"/>
    <property type="match status" value="1"/>
</dbReference>
<name>A0A255ZB65_9SPHN</name>
<dbReference type="RefSeq" id="WP_094472192.1">
    <property type="nucleotide sequence ID" value="NZ_NOXT01000005.1"/>
</dbReference>
<protein>
    <submittedName>
        <fullName evidence="6">Toxin HipA</fullName>
    </submittedName>
</protein>
<evidence type="ECO:0000259" key="5">
    <source>
        <dbReference type="Pfam" id="PF13657"/>
    </source>
</evidence>
<evidence type="ECO:0000256" key="2">
    <source>
        <dbReference type="ARBA" id="ARBA00022679"/>
    </source>
</evidence>
<dbReference type="AlphaFoldDB" id="A0A255ZB65"/>
<dbReference type="PANTHER" id="PTHR37419:SF1">
    <property type="entry name" value="SERINE_THREONINE-PROTEIN KINASE TOXIN HIPA"/>
    <property type="match status" value="1"/>
</dbReference>
<evidence type="ECO:0000313" key="6">
    <source>
        <dbReference type="EMBL" id="OYQ38144.1"/>
    </source>
</evidence>
<keyword evidence="2" id="KW-0808">Transferase</keyword>
<evidence type="ECO:0000259" key="4">
    <source>
        <dbReference type="Pfam" id="PF07804"/>
    </source>
</evidence>
<feature type="domain" description="HipA-like C-terminal" evidence="4">
    <location>
        <begin position="154"/>
        <end position="402"/>
    </location>
</feature>
<organism evidence="6 7">
    <name type="scientific">Sandarakinorhabdus cyanobacteriorum</name>
    <dbReference type="NCBI Taxonomy" id="1981098"/>
    <lineage>
        <taxon>Bacteria</taxon>
        <taxon>Pseudomonadati</taxon>
        <taxon>Pseudomonadota</taxon>
        <taxon>Alphaproteobacteria</taxon>
        <taxon>Sphingomonadales</taxon>
        <taxon>Sphingosinicellaceae</taxon>
        <taxon>Sandarakinorhabdus</taxon>
    </lineage>
</organism>
<dbReference type="EMBL" id="NOXT01000005">
    <property type="protein sequence ID" value="OYQ38144.1"/>
    <property type="molecule type" value="Genomic_DNA"/>
</dbReference>
<comment type="similarity">
    <text evidence="1">Belongs to the HipA Ser/Thr kinase family.</text>
</comment>
<dbReference type="GO" id="GO:0004674">
    <property type="term" value="F:protein serine/threonine kinase activity"/>
    <property type="evidence" value="ECO:0007669"/>
    <property type="project" value="TreeGrafter"/>
</dbReference>
<dbReference type="Pfam" id="PF13657">
    <property type="entry name" value="Couple_hipA"/>
    <property type="match status" value="1"/>
</dbReference>
<dbReference type="InterPro" id="IPR052028">
    <property type="entry name" value="HipA_Ser/Thr_kinase"/>
</dbReference>
<feature type="domain" description="HipA N-terminal subdomain 1" evidence="5">
    <location>
        <begin position="10"/>
        <end position="109"/>
    </location>
</feature>
<proteinExistence type="inferred from homology"/>
<keyword evidence="7" id="KW-1185">Reference proteome</keyword>
<dbReference type="Proteomes" id="UP000216991">
    <property type="component" value="Unassembled WGS sequence"/>
</dbReference>
<dbReference type="OrthoDB" id="9805913at2"/>
<comment type="caution">
    <text evidence="6">The sequence shown here is derived from an EMBL/GenBank/DDBJ whole genome shotgun (WGS) entry which is preliminary data.</text>
</comment>
<evidence type="ECO:0000256" key="3">
    <source>
        <dbReference type="ARBA" id="ARBA00022777"/>
    </source>
</evidence>
<keyword evidence="3" id="KW-0418">Kinase</keyword>
<dbReference type="PANTHER" id="PTHR37419">
    <property type="entry name" value="SERINE/THREONINE-PROTEIN KINASE TOXIN HIPA"/>
    <property type="match status" value="1"/>
</dbReference>
<dbReference type="InterPro" id="IPR017508">
    <property type="entry name" value="HipA_N1"/>
</dbReference>